<dbReference type="CDD" id="cd02440">
    <property type="entry name" value="AdoMet_MTases"/>
    <property type="match status" value="1"/>
</dbReference>
<dbReference type="Proteomes" id="UP000278462">
    <property type="component" value="Segment"/>
</dbReference>
<sequence>MAKLTKAETKQHNKIMDLVESDKALTYDEKLFIIENFHEGAFTNNSELGAFFTPIGLARDFTIDACTSGSVVDLCAGIGGLSFAMLHMMMYAKPREIVCVELNHTYYKLGKRIVPEATWINADALTTEFDTLFDMAISNPPFGKIKTSDFKGKYTGAEFEYKVIERASQIARAGTFILPQMSANFRYSGRRYFQQDESTTTSKCKKFLDETGLEMQPGCGIDTGYYLEEWKGVKPMCEVVCMEFPEPEPEPAQNLFTFTIE</sequence>
<dbReference type="Gene3D" id="3.40.50.150">
    <property type="entry name" value="Vaccinia Virus protein VP39"/>
    <property type="match status" value="1"/>
</dbReference>
<dbReference type="InterPro" id="IPR029063">
    <property type="entry name" value="SAM-dependent_MTases_sf"/>
</dbReference>
<reference evidence="3" key="1">
    <citation type="submission" date="2018-08" db="EMBL/GenBank/DDBJ databases">
        <title>Complete Genome of Citrobacter freundii Myophage Maroon.</title>
        <authorList>
            <person name="McDermott J.R."/>
            <person name="Shao Q."/>
            <person name="O'Leary C."/>
            <person name="Liu M."/>
        </authorList>
    </citation>
    <scope>NUCLEOTIDE SEQUENCE [LARGE SCALE GENOMIC DNA]</scope>
</reference>
<dbReference type="SUPFAM" id="SSF53335">
    <property type="entry name" value="S-adenosyl-L-methionine-dependent methyltransferases"/>
    <property type="match status" value="1"/>
</dbReference>
<dbReference type="InterPro" id="IPR002052">
    <property type="entry name" value="DNA_methylase_N6_adenine_CS"/>
</dbReference>
<dbReference type="GO" id="GO:0008168">
    <property type="term" value="F:methyltransferase activity"/>
    <property type="evidence" value="ECO:0007669"/>
    <property type="project" value="InterPro"/>
</dbReference>
<evidence type="ECO:0000259" key="1">
    <source>
        <dbReference type="Pfam" id="PF05175"/>
    </source>
</evidence>
<dbReference type="Pfam" id="PF05175">
    <property type="entry name" value="MTS"/>
    <property type="match status" value="1"/>
</dbReference>
<protein>
    <recommendedName>
        <fullName evidence="1">Methyltransferase small domain-containing protein</fullName>
    </recommendedName>
</protein>
<proteinExistence type="predicted"/>
<dbReference type="GO" id="GO:0032259">
    <property type="term" value="P:methylation"/>
    <property type="evidence" value="ECO:0007669"/>
    <property type="project" value="InterPro"/>
</dbReference>
<name>A0A3B8DIB1_9CAUD</name>
<dbReference type="EMBL" id="MH823906">
    <property type="protein sequence ID" value="AYJ72894.1"/>
    <property type="molecule type" value="Genomic_DNA"/>
</dbReference>
<evidence type="ECO:0000313" key="2">
    <source>
        <dbReference type="EMBL" id="AYJ72894.1"/>
    </source>
</evidence>
<organism evidence="2 3">
    <name type="scientific">Citrobacter phage Maroon</name>
    <dbReference type="NCBI Taxonomy" id="2315469"/>
    <lineage>
        <taxon>Viruses</taxon>
        <taxon>Duplodnaviria</taxon>
        <taxon>Heunggongvirae</taxon>
        <taxon>Uroviricota</taxon>
        <taxon>Caudoviricetes</taxon>
        <taxon>Pantevenvirales</taxon>
        <taxon>Straboviridae</taxon>
        <taxon>Pseudotevenvirus</taxon>
        <taxon>Pseudotevenvirus margaery</taxon>
    </lineage>
</organism>
<accession>A0A3B8DIB1</accession>
<gene>
    <name evidence="2" type="ORF">CPT_Maroon_030</name>
</gene>
<evidence type="ECO:0000313" key="3">
    <source>
        <dbReference type="Proteomes" id="UP000278462"/>
    </source>
</evidence>
<dbReference type="GO" id="GO:0003676">
    <property type="term" value="F:nucleic acid binding"/>
    <property type="evidence" value="ECO:0007669"/>
    <property type="project" value="InterPro"/>
</dbReference>
<feature type="domain" description="Methyltransferase small" evidence="1">
    <location>
        <begin position="64"/>
        <end position="146"/>
    </location>
</feature>
<dbReference type="PROSITE" id="PS00092">
    <property type="entry name" value="N6_MTASE"/>
    <property type="match status" value="1"/>
</dbReference>
<dbReference type="InterPro" id="IPR007848">
    <property type="entry name" value="Small_mtfrase_dom"/>
</dbReference>